<feature type="DNA-binding region" description="H-T-H motif" evidence="4">
    <location>
        <begin position="28"/>
        <end position="47"/>
    </location>
</feature>
<dbReference type="AlphaFoldDB" id="A0A516Q2S5"/>
<dbReference type="EMBL" id="CP041692">
    <property type="protein sequence ID" value="QDP97729.1"/>
    <property type="molecule type" value="Genomic_DNA"/>
</dbReference>
<dbReference type="InterPro" id="IPR036271">
    <property type="entry name" value="Tet_transcr_reg_TetR-rel_C_sf"/>
</dbReference>
<dbReference type="Pfam" id="PF00440">
    <property type="entry name" value="TetR_N"/>
    <property type="match status" value="1"/>
</dbReference>
<evidence type="ECO:0000313" key="8">
    <source>
        <dbReference type="Proteomes" id="UP000319263"/>
    </source>
</evidence>
<dbReference type="InterPro" id="IPR001647">
    <property type="entry name" value="HTH_TetR"/>
</dbReference>
<keyword evidence="8" id="KW-1185">Reference proteome</keyword>
<evidence type="ECO:0000313" key="7">
    <source>
        <dbReference type="EMBL" id="QDP97999.1"/>
    </source>
</evidence>
<protein>
    <submittedName>
        <fullName evidence="6">TetR/AcrR family transcriptional regulator</fullName>
    </submittedName>
</protein>
<evidence type="ECO:0000313" key="6">
    <source>
        <dbReference type="EMBL" id="QDP97729.1"/>
    </source>
</evidence>
<dbReference type="InterPro" id="IPR009057">
    <property type="entry name" value="Homeodomain-like_sf"/>
</dbReference>
<dbReference type="KEGG" id="mik:FOE78_19050"/>
<proteinExistence type="predicted"/>
<dbReference type="PROSITE" id="PS50977">
    <property type="entry name" value="HTH_TETR_2"/>
    <property type="match status" value="1"/>
</dbReference>
<keyword evidence="3" id="KW-0804">Transcription</keyword>
<evidence type="ECO:0000256" key="4">
    <source>
        <dbReference type="PROSITE-ProRule" id="PRU00335"/>
    </source>
</evidence>
<accession>A0A516Q2S5</accession>
<organism evidence="6 8">
    <name type="scientific">Microlunatus elymi</name>
    <dbReference type="NCBI Taxonomy" id="2596828"/>
    <lineage>
        <taxon>Bacteria</taxon>
        <taxon>Bacillati</taxon>
        <taxon>Actinomycetota</taxon>
        <taxon>Actinomycetes</taxon>
        <taxon>Propionibacteriales</taxon>
        <taxon>Propionibacteriaceae</taxon>
        <taxon>Microlunatus</taxon>
    </lineage>
</organism>
<evidence type="ECO:0000256" key="3">
    <source>
        <dbReference type="ARBA" id="ARBA00023163"/>
    </source>
</evidence>
<gene>
    <name evidence="6" type="ORF">FOE78_19050</name>
    <name evidence="7" type="ORF">FOE78_20725</name>
</gene>
<dbReference type="KEGG" id="mik:FOE78_20725"/>
<dbReference type="SUPFAM" id="SSF48498">
    <property type="entry name" value="Tetracyclin repressor-like, C-terminal domain"/>
    <property type="match status" value="1"/>
</dbReference>
<dbReference type="OrthoDB" id="3729901at2"/>
<dbReference type="SUPFAM" id="SSF46689">
    <property type="entry name" value="Homeodomain-like"/>
    <property type="match status" value="1"/>
</dbReference>
<dbReference type="RefSeq" id="WP_143987686.1">
    <property type="nucleotide sequence ID" value="NZ_CP041692.1"/>
</dbReference>
<evidence type="ECO:0000256" key="1">
    <source>
        <dbReference type="ARBA" id="ARBA00023015"/>
    </source>
</evidence>
<dbReference type="Gene3D" id="1.10.357.10">
    <property type="entry name" value="Tetracycline Repressor, domain 2"/>
    <property type="match status" value="1"/>
</dbReference>
<keyword evidence="2 4" id="KW-0238">DNA-binding</keyword>
<feature type="domain" description="HTH tetR-type" evidence="5">
    <location>
        <begin position="6"/>
        <end position="65"/>
    </location>
</feature>
<dbReference type="Proteomes" id="UP000319263">
    <property type="component" value="Chromosome"/>
</dbReference>
<dbReference type="EMBL" id="CP041692">
    <property type="protein sequence ID" value="QDP97999.1"/>
    <property type="molecule type" value="Genomic_DNA"/>
</dbReference>
<evidence type="ECO:0000259" key="5">
    <source>
        <dbReference type="PROSITE" id="PS50977"/>
    </source>
</evidence>
<evidence type="ECO:0000256" key="2">
    <source>
        <dbReference type="ARBA" id="ARBA00023125"/>
    </source>
</evidence>
<dbReference type="PANTHER" id="PTHR47506">
    <property type="entry name" value="TRANSCRIPTIONAL REGULATORY PROTEIN"/>
    <property type="match status" value="1"/>
</dbReference>
<sequence length="186" mass="20277">MNVAGPGPRERLLEAAERLTYTAGANVGVGALLKEANVARRSLYQHFGGKDALIAELLRDTARKDLDAYRSAMESAGDDPQARVLAIFDYLDEVVSSPGFRGCRYLGTDLALAGPDHPAHRVTRDYRRGLHDLVQHEMQRLAHPDPADAAEQILLLIEGTLATGATRPTARPAQTARRITNTLLDK</sequence>
<name>A0A516Q2S5_9ACTN</name>
<dbReference type="GO" id="GO:0003677">
    <property type="term" value="F:DNA binding"/>
    <property type="evidence" value="ECO:0007669"/>
    <property type="project" value="UniProtKB-UniRule"/>
</dbReference>
<dbReference type="PANTHER" id="PTHR47506:SF1">
    <property type="entry name" value="HTH-TYPE TRANSCRIPTIONAL REGULATOR YJDC"/>
    <property type="match status" value="1"/>
</dbReference>
<keyword evidence="1" id="KW-0805">Transcription regulation</keyword>
<dbReference type="PRINTS" id="PR00455">
    <property type="entry name" value="HTHTETR"/>
</dbReference>
<reference evidence="6 8" key="1">
    <citation type="submission" date="2019-07" db="EMBL/GenBank/DDBJ databases">
        <title>Microlunatus dokdonensis sp. nov. isolated from the rhizospheric soil of the wild plant Elymus tsukushiensis.</title>
        <authorList>
            <person name="Ghim S.-Y."/>
            <person name="Hwang Y.-J."/>
            <person name="Son J.-S."/>
            <person name="Shin J.-H."/>
        </authorList>
    </citation>
    <scope>NUCLEOTIDE SEQUENCE [LARGE SCALE GENOMIC DNA]</scope>
    <source>
        <strain evidence="6 8">KUDC0627</strain>
    </source>
</reference>